<gene>
    <name evidence="1" type="ORF">ASIM_LOCUS17730</name>
</gene>
<dbReference type="OrthoDB" id="5869247at2759"/>
<reference evidence="3" key="1">
    <citation type="submission" date="2017-02" db="UniProtKB">
        <authorList>
            <consortium name="WormBaseParasite"/>
        </authorList>
    </citation>
    <scope>IDENTIFICATION</scope>
</reference>
<name>A0A0M3KBI2_ANISI</name>
<sequence length="305" mass="34974">MLSDAFGDLLCFDEDEGVFDNSSRRQNKEAETQLDIERYEPVQQPSKCYMFTNVLVVCHTLLILSFNLIFQSYDEMLNGWNHKSSYRCSIIDSIIRSSLKIRPLNKHNLVNLLHNDLSPLITNFGEQLQYWALSLEVYKAIGDFGRDYLRNAILLCASVDIAEHWLKLMEATSLGGIISNVSRFRLGCLCRAVYLLETECSISRGFMRDINKKKLEAVMLKLKAEFSDGEKVECAKKEVCSGLSKSELVDGSAGSELAPPHDCKMKTRYKDCDEQNRIIKHFIETFHWLFDERLSDVIDSLLIDD</sequence>
<dbReference type="AlphaFoldDB" id="A0A0M3KBI2"/>
<dbReference type="WBParaSite" id="ASIM_0001832901-mRNA-1">
    <property type="protein sequence ID" value="ASIM_0001832901-mRNA-1"/>
    <property type="gene ID" value="ASIM_0001832901"/>
</dbReference>
<organism evidence="3">
    <name type="scientific">Anisakis simplex</name>
    <name type="common">Herring worm</name>
    <dbReference type="NCBI Taxonomy" id="6269"/>
    <lineage>
        <taxon>Eukaryota</taxon>
        <taxon>Metazoa</taxon>
        <taxon>Ecdysozoa</taxon>
        <taxon>Nematoda</taxon>
        <taxon>Chromadorea</taxon>
        <taxon>Rhabditida</taxon>
        <taxon>Spirurina</taxon>
        <taxon>Ascaridomorpha</taxon>
        <taxon>Ascaridoidea</taxon>
        <taxon>Anisakidae</taxon>
        <taxon>Anisakis</taxon>
        <taxon>Anisakis simplex complex</taxon>
    </lineage>
</organism>
<dbReference type="Proteomes" id="UP000267096">
    <property type="component" value="Unassembled WGS sequence"/>
</dbReference>
<dbReference type="EMBL" id="UYRR01034498">
    <property type="protein sequence ID" value="VDK61277.1"/>
    <property type="molecule type" value="Genomic_DNA"/>
</dbReference>
<evidence type="ECO:0000313" key="2">
    <source>
        <dbReference type="Proteomes" id="UP000267096"/>
    </source>
</evidence>
<accession>A0A0M3KBI2</accession>
<evidence type="ECO:0000313" key="1">
    <source>
        <dbReference type="EMBL" id="VDK61277.1"/>
    </source>
</evidence>
<reference evidence="1 2" key="2">
    <citation type="submission" date="2018-11" db="EMBL/GenBank/DDBJ databases">
        <authorList>
            <consortium name="Pathogen Informatics"/>
        </authorList>
    </citation>
    <scope>NUCLEOTIDE SEQUENCE [LARGE SCALE GENOMIC DNA]</scope>
</reference>
<keyword evidence="2" id="KW-1185">Reference proteome</keyword>
<protein>
    <submittedName>
        <fullName evidence="3">DUF632 domain-containing protein</fullName>
    </submittedName>
</protein>
<evidence type="ECO:0000313" key="3">
    <source>
        <dbReference type="WBParaSite" id="ASIM_0001832901-mRNA-1"/>
    </source>
</evidence>
<proteinExistence type="predicted"/>